<sequence>MWLIFEGIHINQGQSICTFCLYSDLFSTHTNLLRWYSTATVLTFWETLLSSANGSCFGVILVRASRFRRVMLWTGSDAYIPGRLSPKASTRNPELPSVVPGTPIPAGGRSPTFHILDFIEIW</sequence>
<dbReference type="EMBL" id="JBFXLS010000220">
    <property type="protein sequence ID" value="KAL2811815.1"/>
    <property type="molecule type" value="Genomic_DNA"/>
</dbReference>
<evidence type="ECO:0000313" key="2">
    <source>
        <dbReference type="Proteomes" id="UP001610335"/>
    </source>
</evidence>
<reference evidence="1 2" key="1">
    <citation type="submission" date="2024-07" db="EMBL/GenBank/DDBJ databases">
        <title>Section-level genome sequencing and comparative genomics of Aspergillus sections Usti and Cavernicolus.</title>
        <authorList>
            <consortium name="Lawrence Berkeley National Laboratory"/>
            <person name="Nybo J.L."/>
            <person name="Vesth T.C."/>
            <person name="Theobald S."/>
            <person name="Frisvad J.C."/>
            <person name="Larsen T.O."/>
            <person name="Kjaerboelling I."/>
            <person name="Rothschild-Mancinelli K."/>
            <person name="Lyhne E.K."/>
            <person name="Kogle M.E."/>
            <person name="Barry K."/>
            <person name="Clum A."/>
            <person name="Na H."/>
            <person name="Ledsgaard L."/>
            <person name="Lin J."/>
            <person name="Lipzen A."/>
            <person name="Kuo A."/>
            <person name="Riley R."/>
            <person name="Mondo S."/>
            <person name="LaButti K."/>
            <person name="Haridas S."/>
            <person name="Pangalinan J."/>
            <person name="Salamov A.A."/>
            <person name="Simmons B.A."/>
            <person name="Magnuson J.K."/>
            <person name="Chen J."/>
            <person name="Drula E."/>
            <person name="Henrissat B."/>
            <person name="Wiebenga A."/>
            <person name="Lubbers R.J."/>
            <person name="Gomes A.C."/>
            <person name="Makela M.R."/>
            <person name="Stajich J."/>
            <person name="Grigoriev I.V."/>
            <person name="Mortensen U.H."/>
            <person name="De vries R.P."/>
            <person name="Baker S.E."/>
            <person name="Andersen M.R."/>
        </authorList>
    </citation>
    <scope>NUCLEOTIDE SEQUENCE [LARGE SCALE GENOMIC DNA]</scope>
    <source>
        <strain evidence="1 2">CBS 600.67</strain>
    </source>
</reference>
<evidence type="ECO:0000313" key="1">
    <source>
        <dbReference type="EMBL" id="KAL2811815.1"/>
    </source>
</evidence>
<comment type="caution">
    <text evidence="1">The sequence shown here is derived from an EMBL/GenBank/DDBJ whole genome shotgun (WGS) entry which is preliminary data.</text>
</comment>
<proteinExistence type="predicted"/>
<protein>
    <submittedName>
        <fullName evidence="1">Uncharacterized protein</fullName>
    </submittedName>
</protein>
<gene>
    <name evidence="1" type="ORF">BDW59DRAFT_54079</name>
</gene>
<keyword evidence="2" id="KW-1185">Reference proteome</keyword>
<accession>A0ABR4H925</accession>
<organism evidence="1 2">
    <name type="scientific">Aspergillus cavernicola</name>
    <dbReference type="NCBI Taxonomy" id="176166"/>
    <lineage>
        <taxon>Eukaryota</taxon>
        <taxon>Fungi</taxon>
        <taxon>Dikarya</taxon>
        <taxon>Ascomycota</taxon>
        <taxon>Pezizomycotina</taxon>
        <taxon>Eurotiomycetes</taxon>
        <taxon>Eurotiomycetidae</taxon>
        <taxon>Eurotiales</taxon>
        <taxon>Aspergillaceae</taxon>
        <taxon>Aspergillus</taxon>
        <taxon>Aspergillus subgen. Nidulantes</taxon>
    </lineage>
</organism>
<name>A0ABR4H925_9EURO</name>
<dbReference type="Proteomes" id="UP001610335">
    <property type="component" value="Unassembled WGS sequence"/>
</dbReference>